<dbReference type="EMBL" id="CP021983">
    <property type="protein sequence ID" value="ASC70241.1"/>
    <property type="molecule type" value="Genomic_DNA"/>
</dbReference>
<evidence type="ECO:0000256" key="1">
    <source>
        <dbReference type="PIRSR" id="PIRSR000846-1"/>
    </source>
</evidence>
<dbReference type="PIRSF" id="PIRSF000846">
    <property type="entry name" value="ATP_adenylyltr"/>
    <property type="match status" value="1"/>
</dbReference>
<reference evidence="4 5" key="1">
    <citation type="journal article" date="2016" name="Biochim. Biophys. Acta">
        <title>Characterization of red-shifted phycobilisomes isolated from the chlorophyll f-containing cyanobacterium Halomicronema hongdechloris.</title>
        <authorList>
            <person name="Li Y."/>
            <person name="Lin Y."/>
            <person name="Garvey C.J."/>
            <person name="Birch D."/>
            <person name="Corkery R.W."/>
            <person name="Loughlin P.C."/>
            <person name="Scheer H."/>
            <person name="Willows R.D."/>
            <person name="Chen M."/>
        </authorList>
    </citation>
    <scope>NUCLEOTIDE SEQUENCE [LARGE SCALE GENOMIC DNA]</scope>
    <source>
        <strain evidence="4 5">C2206</strain>
    </source>
</reference>
<dbReference type="InterPro" id="IPR036265">
    <property type="entry name" value="HIT-like_sf"/>
</dbReference>
<feature type="domain" description="ATP adenylyltransferase C-terminal" evidence="2">
    <location>
        <begin position="186"/>
        <end position="294"/>
    </location>
</feature>
<dbReference type="Pfam" id="PF09830">
    <property type="entry name" value="ATP_transf"/>
    <property type="match status" value="1"/>
</dbReference>
<feature type="active site" description="Nucleophile" evidence="1">
    <location>
        <position position="152"/>
    </location>
</feature>
<dbReference type="PANTHER" id="PTHR38420">
    <property type="entry name" value="AP-4-A PHOSPHORYLASE II"/>
    <property type="match status" value="1"/>
</dbReference>
<keyword evidence="5" id="KW-1185">Reference proteome</keyword>
<dbReference type="InterPro" id="IPR043171">
    <property type="entry name" value="Ap4A_phos1/2-like"/>
</dbReference>
<dbReference type="OrthoDB" id="421767at2"/>
<name>A0A1Z3HIW4_9CYAN</name>
<dbReference type="Pfam" id="PF19327">
    <property type="entry name" value="Ap4A_phos_N"/>
    <property type="match status" value="1"/>
</dbReference>
<dbReference type="Gene3D" id="3.30.428.70">
    <property type="match status" value="1"/>
</dbReference>
<organism evidence="4 5">
    <name type="scientific">Halomicronema hongdechloris C2206</name>
    <dbReference type="NCBI Taxonomy" id="1641165"/>
    <lineage>
        <taxon>Bacteria</taxon>
        <taxon>Bacillati</taxon>
        <taxon>Cyanobacteriota</taxon>
        <taxon>Cyanophyceae</taxon>
        <taxon>Nodosilineales</taxon>
        <taxon>Nodosilineaceae</taxon>
        <taxon>Halomicronema</taxon>
    </lineage>
</organism>
<sequence>MALSSPPPRASDRLWPRVQTQTQHALACGALQPIDTRYQFLEQAGMWFLVRILANLVRKERAKRQQPRDFNPFLPYEEDLFVANLSETHVCLLNKFNVVAHHILIITRAFEEQDSWLTLADFQALAVAMAEIDGLGFYNSGTRAGASQRHKHLQLVPLPLAPEAPAVPLNALIAEAMPAAVPDTVPSLPFQHRIVSLSLDWSQPMQAAARLLATYGALLTALGVSLQTPQPSAPYNLLLTHQWMMVVVRSQESYRSIPVNSLGFAGSLLVKNPDQLALLKAVGPMTLLRQVAYPANA</sequence>
<evidence type="ECO:0000259" key="2">
    <source>
        <dbReference type="Pfam" id="PF09830"/>
    </source>
</evidence>
<dbReference type="GO" id="GO:0003877">
    <property type="term" value="F:ATP:ADP adenylyltransferase activity"/>
    <property type="evidence" value="ECO:0007669"/>
    <property type="project" value="InterPro"/>
</dbReference>
<dbReference type="SUPFAM" id="SSF54197">
    <property type="entry name" value="HIT-like"/>
    <property type="match status" value="1"/>
</dbReference>
<dbReference type="InterPro" id="IPR045759">
    <property type="entry name" value="Ap4A_phos1/2_N"/>
</dbReference>
<dbReference type="InterPro" id="IPR009163">
    <property type="entry name" value="Ap4A_phos1/2"/>
</dbReference>
<evidence type="ECO:0000313" key="4">
    <source>
        <dbReference type="EMBL" id="ASC70241.1"/>
    </source>
</evidence>
<dbReference type="GO" id="GO:0005524">
    <property type="term" value="F:ATP binding"/>
    <property type="evidence" value="ECO:0007669"/>
    <property type="project" value="InterPro"/>
</dbReference>
<protein>
    <submittedName>
        <fullName evidence="4">Uncharacterized protein</fullName>
    </submittedName>
</protein>
<dbReference type="Proteomes" id="UP000191901">
    <property type="component" value="Chromosome"/>
</dbReference>
<proteinExistence type="predicted"/>
<dbReference type="RefSeq" id="WP_088429304.1">
    <property type="nucleotide sequence ID" value="NZ_CP021983.2"/>
</dbReference>
<evidence type="ECO:0000259" key="3">
    <source>
        <dbReference type="Pfam" id="PF19327"/>
    </source>
</evidence>
<accession>A0A1Z3HIW4</accession>
<dbReference type="KEGG" id="hhg:XM38_011770"/>
<dbReference type="GO" id="GO:0009117">
    <property type="term" value="P:nucleotide metabolic process"/>
    <property type="evidence" value="ECO:0007669"/>
    <property type="project" value="InterPro"/>
</dbReference>
<feature type="domain" description="Ap4A phosphorylase 1/2 N-terminal" evidence="3">
    <location>
        <begin position="10"/>
        <end position="174"/>
    </location>
</feature>
<dbReference type="AlphaFoldDB" id="A0A1Z3HIW4"/>
<gene>
    <name evidence="4" type="ORF">XM38_011770</name>
</gene>
<dbReference type="InterPro" id="IPR019200">
    <property type="entry name" value="ATP_adenylylTrfase_C"/>
</dbReference>
<dbReference type="STRING" id="1641165.XM38_14700"/>
<dbReference type="PANTHER" id="PTHR38420:SF1">
    <property type="entry name" value="PUTATIVE (AFU_ORTHOLOGUE AFUA_5G14690)-RELATED"/>
    <property type="match status" value="1"/>
</dbReference>
<evidence type="ECO:0000313" key="5">
    <source>
        <dbReference type="Proteomes" id="UP000191901"/>
    </source>
</evidence>